<dbReference type="RefSeq" id="WP_377166213.1">
    <property type="nucleotide sequence ID" value="NZ_JBHSMQ010000003.1"/>
</dbReference>
<organism evidence="2 3">
    <name type="scientific">Prosthecobacter fluviatilis</name>
    <dbReference type="NCBI Taxonomy" id="445931"/>
    <lineage>
        <taxon>Bacteria</taxon>
        <taxon>Pseudomonadati</taxon>
        <taxon>Verrucomicrobiota</taxon>
        <taxon>Verrucomicrobiia</taxon>
        <taxon>Verrucomicrobiales</taxon>
        <taxon>Verrucomicrobiaceae</taxon>
        <taxon>Prosthecobacter</taxon>
    </lineage>
</organism>
<dbReference type="Pfam" id="PF07963">
    <property type="entry name" value="N_methyl"/>
    <property type="match status" value="1"/>
</dbReference>
<proteinExistence type="predicted"/>
<evidence type="ECO:0000256" key="1">
    <source>
        <dbReference type="SAM" id="Phobius"/>
    </source>
</evidence>
<keyword evidence="3" id="KW-1185">Reference proteome</keyword>
<dbReference type="PROSITE" id="PS00409">
    <property type="entry name" value="PROKAR_NTER_METHYL"/>
    <property type="match status" value="1"/>
</dbReference>
<sequence>MNTHIPTQPSPTHPGRNATPAGFSLVEMVIVIAIVTMLIAVATPYTLAALQSANLTSAGDTLMQKLAAAQQRALTENRPIGLDFYHYTHDDIKGCHAIQMITYNPATNQATPLEPPVYWSKQSVVLVEGALSPMFSTSQTAASTGQATQNPFQSLGATFHRVIFYPNGSTSLRVPLRTAYLTLISTKSYQADLSTAPPNYYTVQIDPVTGRGHSYRP</sequence>
<keyword evidence="1" id="KW-1133">Transmembrane helix</keyword>
<accession>A0ABW0KPC0</accession>
<gene>
    <name evidence="2" type="primary">vccD</name>
    <name evidence="2" type="ORF">ACFQDI_10495</name>
</gene>
<keyword evidence="1" id="KW-0472">Membrane</keyword>
<reference evidence="3" key="1">
    <citation type="journal article" date="2019" name="Int. J. Syst. Evol. Microbiol.">
        <title>The Global Catalogue of Microorganisms (GCM) 10K type strain sequencing project: providing services to taxonomists for standard genome sequencing and annotation.</title>
        <authorList>
            <consortium name="The Broad Institute Genomics Platform"/>
            <consortium name="The Broad Institute Genome Sequencing Center for Infectious Disease"/>
            <person name="Wu L."/>
            <person name="Ma J."/>
        </authorList>
    </citation>
    <scope>NUCLEOTIDE SEQUENCE [LARGE SCALE GENOMIC DNA]</scope>
    <source>
        <strain evidence="3">CGMCC 4.1469</strain>
    </source>
</reference>
<name>A0ABW0KPC0_9BACT</name>
<dbReference type="NCBIfam" id="TIGR02596">
    <property type="entry name" value="Verru_Chthon cassette protein D"/>
    <property type="match status" value="1"/>
</dbReference>
<dbReference type="InterPro" id="IPR012902">
    <property type="entry name" value="N_methyl_site"/>
</dbReference>
<dbReference type="Proteomes" id="UP001596052">
    <property type="component" value="Unassembled WGS sequence"/>
</dbReference>
<evidence type="ECO:0000313" key="3">
    <source>
        <dbReference type="Proteomes" id="UP001596052"/>
    </source>
</evidence>
<comment type="caution">
    <text evidence="2">The sequence shown here is derived from an EMBL/GenBank/DDBJ whole genome shotgun (WGS) entry which is preliminary data.</text>
</comment>
<protein>
    <submittedName>
        <fullName evidence="2">Verru_Chthon cassette protein D</fullName>
    </submittedName>
</protein>
<evidence type="ECO:0000313" key="2">
    <source>
        <dbReference type="EMBL" id="MFC5455285.1"/>
    </source>
</evidence>
<feature type="transmembrane region" description="Helical" evidence="1">
    <location>
        <begin position="20"/>
        <end position="42"/>
    </location>
</feature>
<keyword evidence="1" id="KW-0812">Transmembrane</keyword>
<dbReference type="NCBIfam" id="TIGR02532">
    <property type="entry name" value="IV_pilin_GFxxxE"/>
    <property type="match status" value="1"/>
</dbReference>
<dbReference type="InterPro" id="IPR019836">
    <property type="entry name" value="Verru/Chthon_D"/>
</dbReference>
<dbReference type="SUPFAM" id="SSF54523">
    <property type="entry name" value="Pili subunits"/>
    <property type="match status" value="1"/>
</dbReference>
<dbReference type="EMBL" id="JBHSMQ010000003">
    <property type="protein sequence ID" value="MFC5455285.1"/>
    <property type="molecule type" value="Genomic_DNA"/>
</dbReference>
<dbReference type="Gene3D" id="3.30.700.10">
    <property type="entry name" value="Glycoprotein, Type 4 Pilin"/>
    <property type="match status" value="1"/>
</dbReference>
<dbReference type="InterPro" id="IPR045584">
    <property type="entry name" value="Pilin-like"/>
</dbReference>